<dbReference type="PRINTS" id="PR00237">
    <property type="entry name" value="GPCRRHODOPSN"/>
</dbReference>
<dbReference type="Proteomes" id="UP000694891">
    <property type="component" value="Unplaced"/>
</dbReference>
<evidence type="ECO:0000259" key="10">
    <source>
        <dbReference type="PROSITE" id="PS50262"/>
    </source>
</evidence>
<feature type="domain" description="G-protein coupled receptors family 1 profile" evidence="10">
    <location>
        <begin position="75"/>
        <end position="329"/>
    </location>
</feature>
<sequence>MSKGNSPFQPTPLLPHPVTAHHQLTMDVDLDGLFRQNTSYDYDMDYEYKDEFDSSNKAVWMPVLYTLVLIVGLLGNVLLLIIVAQRRLPSWSVSDFFVVHLSAADILLLVTLPFWSAQAAQNWEWCFGIFCKICGAVFNINFYCGIFLLVCITLDRYLSTIHAINLYSHKKPWLVHISCLLVWLVSLLLTIPDWIFLVTERDLATGRKWCAYRYSESVTDWKLLSRLLHHMVGFGLPAGALIFCWSCILLQRSSKGQTQRSIMVILPLMLVFFLCWMPYNITLIVDTSRRRSKESHNVLSGNPEGSLKTALAATSALGCIHACLRPLLYLGLCSNFRKRLLAMLTFAQVESSNSLWELNVGEEALPDQSHEGEELKQMTSEEHQVQTVQCR</sequence>
<dbReference type="PANTHER" id="PTHR10489">
    <property type="entry name" value="CELL ADHESION MOLECULE"/>
    <property type="match status" value="1"/>
</dbReference>
<feature type="transmembrane region" description="Helical" evidence="9">
    <location>
        <begin position="262"/>
        <end position="279"/>
    </location>
</feature>
<feature type="region of interest" description="Disordered" evidence="8">
    <location>
        <begin position="367"/>
        <end position="391"/>
    </location>
</feature>
<proteinExistence type="predicted"/>
<feature type="transmembrane region" description="Helical" evidence="9">
    <location>
        <begin position="63"/>
        <end position="84"/>
    </location>
</feature>
<dbReference type="PANTHER" id="PTHR10489:SF671">
    <property type="entry name" value="C-X-C CHEMOKINE RECEPTOR TYPE 3"/>
    <property type="match status" value="1"/>
</dbReference>
<keyword evidence="7" id="KW-0807">Transducer</keyword>
<dbReference type="InterPro" id="IPR017452">
    <property type="entry name" value="GPCR_Rhodpsn_7TM"/>
</dbReference>
<feature type="transmembrane region" description="Helical" evidence="9">
    <location>
        <begin position="227"/>
        <end position="250"/>
    </location>
</feature>
<keyword evidence="3 9" id="KW-1133">Transmembrane helix</keyword>
<evidence type="ECO:0000256" key="6">
    <source>
        <dbReference type="ARBA" id="ARBA00023170"/>
    </source>
</evidence>
<reference evidence="12" key="1">
    <citation type="submission" date="2025-08" db="UniProtKB">
        <authorList>
            <consortium name="RefSeq"/>
        </authorList>
    </citation>
    <scope>IDENTIFICATION</scope>
</reference>
<evidence type="ECO:0000256" key="1">
    <source>
        <dbReference type="ARBA" id="ARBA00004370"/>
    </source>
</evidence>
<dbReference type="GO" id="GO:0019722">
    <property type="term" value="P:calcium-mediated signaling"/>
    <property type="evidence" value="ECO:0007669"/>
    <property type="project" value="TreeGrafter"/>
</dbReference>
<evidence type="ECO:0000256" key="9">
    <source>
        <dbReference type="SAM" id="Phobius"/>
    </source>
</evidence>
<dbReference type="GO" id="GO:0019957">
    <property type="term" value="F:C-C chemokine binding"/>
    <property type="evidence" value="ECO:0007669"/>
    <property type="project" value="TreeGrafter"/>
</dbReference>
<dbReference type="InterPro" id="IPR050119">
    <property type="entry name" value="CCR1-9-like"/>
</dbReference>
<evidence type="ECO:0000256" key="4">
    <source>
        <dbReference type="ARBA" id="ARBA00023040"/>
    </source>
</evidence>
<feature type="transmembrane region" description="Helical" evidence="9">
    <location>
        <begin position="310"/>
        <end position="332"/>
    </location>
</feature>
<feature type="compositionally biased region" description="Basic and acidic residues" evidence="8">
    <location>
        <begin position="368"/>
        <end position="384"/>
    </location>
</feature>
<feature type="transmembrane region" description="Helical" evidence="9">
    <location>
        <begin position="127"/>
        <end position="152"/>
    </location>
</feature>
<evidence type="ECO:0000256" key="7">
    <source>
        <dbReference type="ARBA" id="ARBA00023224"/>
    </source>
</evidence>
<organism evidence="11 12">
    <name type="scientific">Stegastes partitus</name>
    <name type="common">bicolor damselfish</name>
    <dbReference type="NCBI Taxonomy" id="144197"/>
    <lineage>
        <taxon>Eukaryota</taxon>
        <taxon>Metazoa</taxon>
        <taxon>Chordata</taxon>
        <taxon>Craniata</taxon>
        <taxon>Vertebrata</taxon>
        <taxon>Euteleostomi</taxon>
        <taxon>Actinopterygii</taxon>
        <taxon>Neopterygii</taxon>
        <taxon>Teleostei</taxon>
        <taxon>Neoteleostei</taxon>
        <taxon>Acanthomorphata</taxon>
        <taxon>Ovalentaria</taxon>
        <taxon>Pomacentridae</taxon>
        <taxon>Stegastes</taxon>
    </lineage>
</organism>
<gene>
    <name evidence="12" type="primary">LOC103363348</name>
</gene>
<name>A0A9Y4N657_9TELE</name>
<keyword evidence="2 9" id="KW-0812">Transmembrane</keyword>
<protein>
    <submittedName>
        <fullName evidence="12">C-X-C chemokine receptor type 3-like isoform X1</fullName>
    </submittedName>
</protein>
<dbReference type="GO" id="GO:0006955">
    <property type="term" value="P:immune response"/>
    <property type="evidence" value="ECO:0007669"/>
    <property type="project" value="TreeGrafter"/>
</dbReference>
<evidence type="ECO:0000256" key="5">
    <source>
        <dbReference type="ARBA" id="ARBA00023136"/>
    </source>
</evidence>
<dbReference type="RefSeq" id="XP_008288297.1">
    <property type="nucleotide sequence ID" value="XM_008290075.1"/>
</dbReference>
<dbReference type="Gene3D" id="1.20.1070.10">
    <property type="entry name" value="Rhodopsin 7-helix transmembrane proteins"/>
    <property type="match status" value="1"/>
</dbReference>
<keyword evidence="11" id="KW-1185">Reference proteome</keyword>
<dbReference type="PROSITE" id="PS50262">
    <property type="entry name" value="G_PROTEIN_RECEP_F1_2"/>
    <property type="match status" value="1"/>
</dbReference>
<evidence type="ECO:0000256" key="2">
    <source>
        <dbReference type="ARBA" id="ARBA00022692"/>
    </source>
</evidence>
<dbReference type="SUPFAM" id="SSF81321">
    <property type="entry name" value="Family A G protein-coupled receptor-like"/>
    <property type="match status" value="1"/>
</dbReference>
<dbReference type="GO" id="GO:0009897">
    <property type="term" value="C:external side of plasma membrane"/>
    <property type="evidence" value="ECO:0007669"/>
    <property type="project" value="TreeGrafter"/>
</dbReference>
<keyword evidence="6" id="KW-0675">Receptor</keyword>
<dbReference type="GO" id="GO:0016493">
    <property type="term" value="F:C-C chemokine receptor activity"/>
    <property type="evidence" value="ECO:0007669"/>
    <property type="project" value="TreeGrafter"/>
</dbReference>
<evidence type="ECO:0000256" key="3">
    <source>
        <dbReference type="ARBA" id="ARBA00022989"/>
    </source>
</evidence>
<feature type="transmembrane region" description="Helical" evidence="9">
    <location>
        <begin position="96"/>
        <end position="115"/>
    </location>
</feature>
<evidence type="ECO:0000313" key="12">
    <source>
        <dbReference type="RefSeq" id="XP_008288297.1"/>
    </source>
</evidence>
<dbReference type="InterPro" id="IPR000276">
    <property type="entry name" value="GPCR_Rhodpsn"/>
</dbReference>
<dbReference type="GO" id="GO:0007204">
    <property type="term" value="P:positive regulation of cytosolic calcium ion concentration"/>
    <property type="evidence" value="ECO:0007669"/>
    <property type="project" value="TreeGrafter"/>
</dbReference>
<keyword evidence="4" id="KW-0297">G-protein coupled receptor</keyword>
<evidence type="ECO:0000313" key="11">
    <source>
        <dbReference type="Proteomes" id="UP000694891"/>
    </source>
</evidence>
<dbReference type="GO" id="GO:0060326">
    <property type="term" value="P:cell chemotaxis"/>
    <property type="evidence" value="ECO:0007669"/>
    <property type="project" value="TreeGrafter"/>
</dbReference>
<dbReference type="AlphaFoldDB" id="A0A9Y4N657"/>
<keyword evidence="5 9" id="KW-0472">Membrane</keyword>
<dbReference type="Pfam" id="PF00001">
    <property type="entry name" value="7tm_1"/>
    <property type="match status" value="1"/>
</dbReference>
<accession>A0A9Y4N657</accession>
<evidence type="ECO:0000256" key="8">
    <source>
        <dbReference type="SAM" id="MobiDB-lite"/>
    </source>
</evidence>
<comment type="subcellular location">
    <subcellularLocation>
        <location evidence="1">Membrane</location>
    </subcellularLocation>
</comment>
<dbReference type="GeneID" id="103363348"/>
<feature type="transmembrane region" description="Helical" evidence="9">
    <location>
        <begin position="173"/>
        <end position="197"/>
    </location>
</feature>